<evidence type="ECO:0000313" key="2">
    <source>
        <dbReference type="Proteomes" id="UP001148838"/>
    </source>
</evidence>
<sequence length="135" mass="16192">MERKSQSWFDKECYRKRQQILELLQKAKYSTSVANLRQYNDKRRKYKRLLRAKQMDYIEMKAKQLIDSAIVDPFIEEHFQRILNVNDGTAAFLTQHKNCSNFPRITEEEEEEEEAIVETHNRKALGPDSIFNKHL</sequence>
<dbReference type="EMBL" id="JAJSOF020000031">
    <property type="protein sequence ID" value="KAJ4430624.1"/>
    <property type="molecule type" value="Genomic_DNA"/>
</dbReference>
<proteinExistence type="predicted"/>
<keyword evidence="2" id="KW-1185">Reference proteome</keyword>
<accession>A0ABQ8S9U0</accession>
<organism evidence="1 2">
    <name type="scientific">Periplaneta americana</name>
    <name type="common">American cockroach</name>
    <name type="synonym">Blatta americana</name>
    <dbReference type="NCBI Taxonomy" id="6978"/>
    <lineage>
        <taxon>Eukaryota</taxon>
        <taxon>Metazoa</taxon>
        <taxon>Ecdysozoa</taxon>
        <taxon>Arthropoda</taxon>
        <taxon>Hexapoda</taxon>
        <taxon>Insecta</taxon>
        <taxon>Pterygota</taxon>
        <taxon>Neoptera</taxon>
        <taxon>Polyneoptera</taxon>
        <taxon>Dictyoptera</taxon>
        <taxon>Blattodea</taxon>
        <taxon>Blattoidea</taxon>
        <taxon>Blattidae</taxon>
        <taxon>Blattinae</taxon>
        <taxon>Periplaneta</taxon>
    </lineage>
</organism>
<dbReference type="Proteomes" id="UP001148838">
    <property type="component" value="Unassembled WGS sequence"/>
</dbReference>
<comment type="caution">
    <text evidence="1">The sequence shown here is derived from an EMBL/GenBank/DDBJ whole genome shotgun (WGS) entry which is preliminary data.</text>
</comment>
<gene>
    <name evidence="1" type="ORF">ANN_19213</name>
</gene>
<name>A0ABQ8S9U0_PERAM</name>
<protein>
    <submittedName>
        <fullName evidence="1">Uncharacterized protein</fullName>
    </submittedName>
</protein>
<evidence type="ECO:0000313" key="1">
    <source>
        <dbReference type="EMBL" id="KAJ4430624.1"/>
    </source>
</evidence>
<reference evidence="1 2" key="1">
    <citation type="journal article" date="2022" name="Allergy">
        <title>Genome assembly and annotation of Periplaneta americana reveal a comprehensive cockroach allergen profile.</title>
        <authorList>
            <person name="Wang L."/>
            <person name="Xiong Q."/>
            <person name="Saelim N."/>
            <person name="Wang L."/>
            <person name="Nong W."/>
            <person name="Wan A.T."/>
            <person name="Shi M."/>
            <person name="Liu X."/>
            <person name="Cao Q."/>
            <person name="Hui J.H.L."/>
            <person name="Sookrung N."/>
            <person name="Leung T.F."/>
            <person name="Tungtrongchitr A."/>
            <person name="Tsui S.K.W."/>
        </authorList>
    </citation>
    <scope>NUCLEOTIDE SEQUENCE [LARGE SCALE GENOMIC DNA]</scope>
    <source>
        <strain evidence="1">PWHHKU_190912</strain>
    </source>
</reference>